<dbReference type="AlphaFoldDB" id="A0A4Y2SIL5"/>
<name>A0A4Y2SIL5_ARAVE</name>
<proteinExistence type="predicted"/>
<evidence type="ECO:0000313" key="1">
    <source>
        <dbReference type="EMBL" id="GBN87140.1"/>
    </source>
</evidence>
<accession>A0A4Y2SIL5</accession>
<comment type="caution">
    <text evidence="1">The sequence shown here is derived from an EMBL/GenBank/DDBJ whole genome shotgun (WGS) entry which is preliminary data.</text>
</comment>
<sequence length="114" mass="13193">MRKHADLIKSTCSFLRSFDSENLLLKRISTENQIGENALSPLQNKHVTESFSTIMWIGKDVNLLQARRDRDRFLSPGTSLKRYNRDLAVPSFTKWPRMTGFLSSRHRNALNKQG</sequence>
<evidence type="ECO:0000313" key="2">
    <source>
        <dbReference type="Proteomes" id="UP000499080"/>
    </source>
</evidence>
<protein>
    <submittedName>
        <fullName evidence="1">Uncharacterized protein</fullName>
    </submittedName>
</protein>
<gene>
    <name evidence="1" type="ORF">AVEN_113026_1</name>
</gene>
<reference evidence="1 2" key="1">
    <citation type="journal article" date="2019" name="Sci. Rep.">
        <title>Orb-weaving spider Araneus ventricosus genome elucidates the spidroin gene catalogue.</title>
        <authorList>
            <person name="Kono N."/>
            <person name="Nakamura H."/>
            <person name="Ohtoshi R."/>
            <person name="Moran D.A.P."/>
            <person name="Shinohara A."/>
            <person name="Yoshida Y."/>
            <person name="Fujiwara M."/>
            <person name="Mori M."/>
            <person name="Tomita M."/>
            <person name="Arakawa K."/>
        </authorList>
    </citation>
    <scope>NUCLEOTIDE SEQUENCE [LARGE SCALE GENOMIC DNA]</scope>
</reference>
<dbReference type="Proteomes" id="UP000499080">
    <property type="component" value="Unassembled WGS sequence"/>
</dbReference>
<dbReference type="EMBL" id="BGPR01021652">
    <property type="protein sequence ID" value="GBN87140.1"/>
    <property type="molecule type" value="Genomic_DNA"/>
</dbReference>
<organism evidence="1 2">
    <name type="scientific">Araneus ventricosus</name>
    <name type="common">Orbweaver spider</name>
    <name type="synonym">Epeira ventricosa</name>
    <dbReference type="NCBI Taxonomy" id="182803"/>
    <lineage>
        <taxon>Eukaryota</taxon>
        <taxon>Metazoa</taxon>
        <taxon>Ecdysozoa</taxon>
        <taxon>Arthropoda</taxon>
        <taxon>Chelicerata</taxon>
        <taxon>Arachnida</taxon>
        <taxon>Araneae</taxon>
        <taxon>Araneomorphae</taxon>
        <taxon>Entelegynae</taxon>
        <taxon>Araneoidea</taxon>
        <taxon>Araneidae</taxon>
        <taxon>Araneus</taxon>
    </lineage>
</organism>
<keyword evidence="2" id="KW-1185">Reference proteome</keyword>